<dbReference type="RefSeq" id="WP_072793802.1">
    <property type="nucleotide sequence ID" value="NZ_FQWM01000007.1"/>
</dbReference>
<proteinExistence type="inferred from homology"/>
<dbReference type="Gene3D" id="3.40.190.10">
    <property type="entry name" value="Periplasmic binding protein-like II"/>
    <property type="match status" value="2"/>
</dbReference>
<evidence type="ECO:0000259" key="5">
    <source>
        <dbReference type="PROSITE" id="PS50931"/>
    </source>
</evidence>
<dbReference type="Gene3D" id="1.10.10.10">
    <property type="entry name" value="Winged helix-like DNA-binding domain superfamily/Winged helix DNA-binding domain"/>
    <property type="match status" value="1"/>
</dbReference>
<keyword evidence="7" id="KW-1185">Reference proteome</keyword>
<dbReference type="PRINTS" id="PR00039">
    <property type="entry name" value="HTHLYSR"/>
</dbReference>
<dbReference type="STRING" id="870908.SAMN04488044_2954"/>
<evidence type="ECO:0000313" key="6">
    <source>
        <dbReference type="EMBL" id="SHH66321.1"/>
    </source>
</evidence>
<dbReference type="InterPro" id="IPR058163">
    <property type="entry name" value="LysR-type_TF_proteobact-type"/>
</dbReference>
<organism evidence="6 7">
    <name type="scientific">Cognatishimia maritima</name>
    <dbReference type="NCBI Taxonomy" id="870908"/>
    <lineage>
        <taxon>Bacteria</taxon>
        <taxon>Pseudomonadati</taxon>
        <taxon>Pseudomonadota</taxon>
        <taxon>Alphaproteobacteria</taxon>
        <taxon>Rhodobacterales</taxon>
        <taxon>Paracoccaceae</taxon>
        <taxon>Cognatishimia</taxon>
    </lineage>
</organism>
<dbReference type="Pfam" id="PF03466">
    <property type="entry name" value="LysR_substrate"/>
    <property type="match status" value="1"/>
</dbReference>
<feature type="domain" description="HTH lysR-type" evidence="5">
    <location>
        <begin position="10"/>
        <end position="67"/>
    </location>
</feature>
<dbReference type="Pfam" id="PF00126">
    <property type="entry name" value="HTH_1"/>
    <property type="match status" value="1"/>
</dbReference>
<dbReference type="Proteomes" id="UP000184211">
    <property type="component" value="Unassembled WGS sequence"/>
</dbReference>
<dbReference type="GO" id="GO:0043565">
    <property type="term" value="F:sequence-specific DNA binding"/>
    <property type="evidence" value="ECO:0007669"/>
    <property type="project" value="TreeGrafter"/>
</dbReference>
<dbReference type="PANTHER" id="PTHR30537:SF26">
    <property type="entry name" value="GLYCINE CLEAVAGE SYSTEM TRANSCRIPTIONAL ACTIVATOR"/>
    <property type="match status" value="1"/>
</dbReference>
<name>A0A1M5UTM0_9RHOB</name>
<evidence type="ECO:0000313" key="7">
    <source>
        <dbReference type="Proteomes" id="UP000184211"/>
    </source>
</evidence>
<dbReference type="GO" id="GO:0006351">
    <property type="term" value="P:DNA-templated transcription"/>
    <property type="evidence" value="ECO:0007669"/>
    <property type="project" value="TreeGrafter"/>
</dbReference>
<evidence type="ECO:0000256" key="2">
    <source>
        <dbReference type="ARBA" id="ARBA00023015"/>
    </source>
</evidence>
<evidence type="ECO:0000256" key="1">
    <source>
        <dbReference type="ARBA" id="ARBA00009437"/>
    </source>
</evidence>
<dbReference type="PANTHER" id="PTHR30537">
    <property type="entry name" value="HTH-TYPE TRANSCRIPTIONAL REGULATOR"/>
    <property type="match status" value="1"/>
</dbReference>
<reference evidence="7" key="1">
    <citation type="submission" date="2016-11" db="EMBL/GenBank/DDBJ databases">
        <authorList>
            <person name="Varghese N."/>
            <person name="Submissions S."/>
        </authorList>
    </citation>
    <scope>NUCLEOTIDE SEQUENCE [LARGE SCALE GENOMIC DNA]</scope>
    <source>
        <strain evidence="7">DSM 28223</strain>
    </source>
</reference>
<dbReference type="FunFam" id="1.10.10.10:FF:000001">
    <property type="entry name" value="LysR family transcriptional regulator"/>
    <property type="match status" value="1"/>
</dbReference>
<dbReference type="OrthoDB" id="5526340at2"/>
<accession>A0A1M5UTM0</accession>
<dbReference type="InterPro" id="IPR036388">
    <property type="entry name" value="WH-like_DNA-bd_sf"/>
</dbReference>
<keyword evidence="3 6" id="KW-0238">DNA-binding</keyword>
<comment type="similarity">
    <text evidence="1">Belongs to the LysR transcriptional regulatory family.</text>
</comment>
<evidence type="ECO:0000256" key="4">
    <source>
        <dbReference type="ARBA" id="ARBA00023163"/>
    </source>
</evidence>
<dbReference type="InterPro" id="IPR005119">
    <property type="entry name" value="LysR_subst-bd"/>
</dbReference>
<dbReference type="InterPro" id="IPR000847">
    <property type="entry name" value="LysR_HTH_N"/>
</dbReference>
<keyword evidence="4" id="KW-0804">Transcription</keyword>
<dbReference type="EMBL" id="FQWM01000007">
    <property type="protein sequence ID" value="SHH66321.1"/>
    <property type="molecule type" value="Genomic_DNA"/>
</dbReference>
<dbReference type="GO" id="GO:0003700">
    <property type="term" value="F:DNA-binding transcription factor activity"/>
    <property type="evidence" value="ECO:0007669"/>
    <property type="project" value="InterPro"/>
</dbReference>
<dbReference type="InterPro" id="IPR036390">
    <property type="entry name" value="WH_DNA-bd_sf"/>
</dbReference>
<gene>
    <name evidence="6" type="ORF">SAMN04488044_2954</name>
</gene>
<dbReference type="PROSITE" id="PS50931">
    <property type="entry name" value="HTH_LYSR"/>
    <property type="match status" value="1"/>
</dbReference>
<dbReference type="SUPFAM" id="SSF46785">
    <property type="entry name" value="Winged helix' DNA-binding domain"/>
    <property type="match status" value="1"/>
</dbReference>
<dbReference type="AlphaFoldDB" id="A0A1M5UTM0"/>
<dbReference type="CDD" id="cd08432">
    <property type="entry name" value="PBP2_GcdR_TrpI_HvrB_AmpR_like"/>
    <property type="match status" value="1"/>
</dbReference>
<evidence type="ECO:0000256" key="3">
    <source>
        <dbReference type="ARBA" id="ARBA00023125"/>
    </source>
</evidence>
<dbReference type="SUPFAM" id="SSF53850">
    <property type="entry name" value="Periplasmic binding protein-like II"/>
    <property type="match status" value="1"/>
</dbReference>
<protein>
    <submittedName>
        <fullName evidence="6">DNA-binding transcriptional regulator, LysR family</fullName>
    </submittedName>
</protein>
<sequence length="305" mass="32804">MHKPLNTPLPSISVLRCFEAAARHESFTDAAQELGMTQGALSRQVKELENHVGSALFLREGRGVRLSQAGRLLAQQVGADLDALRATITRAIAGGADREVLTIAAPPTFAARWLVPRLKAFKATRPALELYVLSRSEPFDLLTEKVDVAIHFGQGNWPGAAITPLCPENLVAVAAPSLIPKGSPLSAEVCLDLPLLHNANRTGLWPDFLAPLGPDPQPLRTGSYFDQISLIISAAVAGMGAAILPTYLIEDELRSGALVKLAPVQIDTTDAYYIARPSGLRNALAKDFGDWLRKQVSTPLKRQQG</sequence>
<keyword evidence="2" id="KW-0805">Transcription regulation</keyword>